<sequence length="148" mass="17308">MKRKLASPSRNWIHIRDDALSTNSISKRHSPLEDIWAYLSLESHQGLDISNIFFQQPFWAKNRNTYHWLVTLAKSMIQTLLVYSVMTTAIPKSILNDNQKAQRAFIWGPYREENTCDKLNKDDVTKIAWRYGHVNLSKMNNVCLIKLT</sequence>
<evidence type="ECO:0000313" key="1">
    <source>
        <dbReference type="EMBL" id="RDX77978.1"/>
    </source>
</evidence>
<dbReference type="Proteomes" id="UP000257109">
    <property type="component" value="Unassembled WGS sequence"/>
</dbReference>
<organism evidence="1 2">
    <name type="scientific">Mucuna pruriens</name>
    <name type="common">Velvet bean</name>
    <name type="synonym">Dolichos pruriens</name>
    <dbReference type="NCBI Taxonomy" id="157652"/>
    <lineage>
        <taxon>Eukaryota</taxon>
        <taxon>Viridiplantae</taxon>
        <taxon>Streptophyta</taxon>
        <taxon>Embryophyta</taxon>
        <taxon>Tracheophyta</taxon>
        <taxon>Spermatophyta</taxon>
        <taxon>Magnoliopsida</taxon>
        <taxon>eudicotyledons</taxon>
        <taxon>Gunneridae</taxon>
        <taxon>Pentapetalae</taxon>
        <taxon>rosids</taxon>
        <taxon>fabids</taxon>
        <taxon>Fabales</taxon>
        <taxon>Fabaceae</taxon>
        <taxon>Papilionoideae</taxon>
        <taxon>50 kb inversion clade</taxon>
        <taxon>NPAAA clade</taxon>
        <taxon>indigoferoid/millettioid clade</taxon>
        <taxon>Phaseoleae</taxon>
        <taxon>Mucuna</taxon>
    </lineage>
</organism>
<comment type="caution">
    <text evidence="1">The sequence shown here is derived from an EMBL/GenBank/DDBJ whole genome shotgun (WGS) entry which is preliminary data.</text>
</comment>
<feature type="non-terminal residue" evidence="1">
    <location>
        <position position="1"/>
    </location>
</feature>
<dbReference type="EMBL" id="QJKJ01009013">
    <property type="protein sequence ID" value="RDX77978.1"/>
    <property type="molecule type" value="Genomic_DNA"/>
</dbReference>
<dbReference type="OrthoDB" id="1743609at2759"/>
<proteinExistence type="predicted"/>
<reference evidence="1" key="1">
    <citation type="submission" date="2018-05" db="EMBL/GenBank/DDBJ databases">
        <title>Draft genome of Mucuna pruriens seed.</title>
        <authorList>
            <person name="Nnadi N.E."/>
            <person name="Vos R."/>
            <person name="Hasami M.H."/>
            <person name="Devisetty U.K."/>
            <person name="Aguiy J.C."/>
        </authorList>
    </citation>
    <scope>NUCLEOTIDE SEQUENCE [LARGE SCALE GENOMIC DNA]</scope>
    <source>
        <strain evidence="1">JCA_2017</strain>
    </source>
</reference>
<accession>A0A371FI39</accession>
<keyword evidence="2" id="KW-1185">Reference proteome</keyword>
<gene>
    <name evidence="1" type="ORF">CR513_41814</name>
</gene>
<name>A0A371FI39_MUCPR</name>
<protein>
    <submittedName>
        <fullName evidence="1">Uncharacterized protein</fullName>
    </submittedName>
</protein>
<dbReference type="AlphaFoldDB" id="A0A371FI39"/>
<evidence type="ECO:0000313" key="2">
    <source>
        <dbReference type="Proteomes" id="UP000257109"/>
    </source>
</evidence>